<dbReference type="KEGG" id="nti:DNFV4_04125"/>
<evidence type="ECO:0000256" key="1">
    <source>
        <dbReference type="ARBA" id="ARBA00022690"/>
    </source>
</evidence>
<evidence type="ECO:0000259" key="3">
    <source>
        <dbReference type="Pfam" id="PF09394"/>
    </source>
</evidence>
<dbReference type="Pfam" id="PF09394">
    <property type="entry name" value="Inhibitor_I42"/>
    <property type="match status" value="1"/>
</dbReference>
<proteinExistence type="predicted"/>
<feature type="domain" description="Proteinase inhibitor I42 chagasin" evidence="3">
    <location>
        <begin position="28"/>
        <end position="111"/>
    </location>
</feature>
<organism evidence="4 5">
    <name type="scientific">Nitrospira tepida</name>
    <dbReference type="NCBI Taxonomy" id="2973512"/>
    <lineage>
        <taxon>Bacteria</taxon>
        <taxon>Pseudomonadati</taxon>
        <taxon>Nitrospirota</taxon>
        <taxon>Nitrospiria</taxon>
        <taxon>Nitrospirales</taxon>
        <taxon>Nitrospiraceae</taxon>
        <taxon>Nitrospira</taxon>
    </lineage>
</organism>
<dbReference type="EMBL" id="OX365700">
    <property type="protein sequence ID" value="CAI4033683.1"/>
    <property type="molecule type" value="Genomic_DNA"/>
</dbReference>
<accession>A0AA86N2M1</accession>
<dbReference type="InterPro" id="IPR018990">
    <property type="entry name" value="Prot_inh_I42_chagasin"/>
</dbReference>
<evidence type="ECO:0000313" key="5">
    <source>
        <dbReference type="Proteomes" id="UP001179121"/>
    </source>
</evidence>
<name>A0AA86N2M1_9BACT</name>
<dbReference type="InterPro" id="IPR036331">
    <property type="entry name" value="Chagasin-like_sf"/>
</dbReference>
<protein>
    <recommendedName>
        <fullName evidence="3">Proteinase inhibitor I42 chagasin domain-containing protein</fullName>
    </recommendedName>
</protein>
<keyword evidence="5" id="KW-1185">Reference proteome</keyword>
<evidence type="ECO:0000313" key="4">
    <source>
        <dbReference type="EMBL" id="CAI4033683.1"/>
    </source>
</evidence>
<keyword evidence="2" id="KW-0789">Thiol protease inhibitor</keyword>
<dbReference type="Proteomes" id="UP001179121">
    <property type="component" value="Chromosome"/>
</dbReference>
<dbReference type="AlphaFoldDB" id="A0AA86N2M1"/>
<dbReference type="RefSeq" id="WP_289271100.1">
    <property type="nucleotide sequence ID" value="NZ_OX365700.1"/>
</dbReference>
<dbReference type="GO" id="GO:0004869">
    <property type="term" value="F:cysteine-type endopeptidase inhibitor activity"/>
    <property type="evidence" value="ECO:0007669"/>
    <property type="project" value="UniProtKB-KW"/>
</dbReference>
<dbReference type="Gene3D" id="2.60.40.2020">
    <property type="match status" value="1"/>
</dbReference>
<reference evidence="4" key="1">
    <citation type="submission" date="2022-10" db="EMBL/GenBank/DDBJ databases">
        <authorList>
            <person name="Koch H."/>
        </authorList>
    </citation>
    <scope>NUCLEOTIDE SEQUENCE</scope>
    <source>
        <strain evidence="4">DNF</strain>
    </source>
</reference>
<evidence type="ECO:0000256" key="2">
    <source>
        <dbReference type="ARBA" id="ARBA00022704"/>
    </source>
</evidence>
<gene>
    <name evidence="4" type="ORF">DNFV4_04125</name>
</gene>
<dbReference type="SUPFAM" id="SSF141066">
    <property type="entry name" value="ICP-like"/>
    <property type="match status" value="1"/>
</dbReference>
<keyword evidence="1" id="KW-0646">Protease inhibitor</keyword>
<sequence>MTATEQAQGTAYYGEQEAEGRVIDTVIQHSFTIHLWEDRTRGELWVPAYDRMALALLNDDYLRIAGNNAVDTGRRTFEFQAVKEGRHRLVFEKRMGWKFTAEDRRVFVIRVAGRP</sequence>